<dbReference type="InterPro" id="IPR044752">
    <property type="entry name" value="PIN-like_EXO1"/>
</dbReference>
<organism evidence="14">
    <name type="scientific">Cuerna arida</name>
    <dbReference type="NCBI Taxonomy" id="1464854"/>
    <lineage>
        <taxon>Eukaryota</taxon>
        <taxon>Metazoa</taxon>
        <taxon>Ecdysozoa</taxon>
        <taxon>Arthropoda</taxon>
        <taxon>Hexapoda</taxon>
        <taxon>Insecta</taxon>
        <taxon>Pterygota</taxon>
        <taxon>Neoptera</taxon>
        <taxon>Paraneoptera</taxon>
        <taxon>Hemiptera</taxon>
        <taxon>Auchenorrhyncha</taxon>
        <taxon>Membracoidea</taxon>
        <taxon>Cicadellidae</taxon>
        <taxon>Cicadellinae</taxon>
        <taxon>Proconiini</taxon>
        <taxon>Cuerna</taxon>
    </lineage>
</organism>
<dbReference type="Gene3D" id="3.40.50.1010">
    <property type="entry name" value="5'-nuclease"/>
    <property type="match status" value="1"/>
</dbReference>
<dbReference type="InterPro" id="IPR019974">
    <property type="entry name" value="XPG_CS"/>
</dbReference>
<keyword evidence="7 11" id="KW-0378">Hydrolase</keyword>
<dbReference type="GO" id="GO:0017108">
    <property type="term" value="F:5'-flap endonuclease activity"/>
    <property type="evidence" value="ECO:0007669"/>
    <property type="project" value="TreeGrafter"/>
</dbReference>
<comment type="subcellular location">
    <subcellularLocation>
        <location evidence="1 11">Nucleus</location>
    </subcellularLocation>
</comment>
<dbReference type="InterPro" id="IPR036279">
    <property type="entry name" value="5-3_exonuclease_C_sf"/>
</dbReference>
<dbReference type="SMART" id="SM00484">
    <property type="entry name" value="XPGI"/>
    <property type="match status" value="1"/>
</dbReference>
<dbReference type="PANTHER" id="PTHR11081:SF8">
    <property type="entry name" value="EXONUCLEASE 1"/>
    <property type="match status" value="1"/>
</dbReference>
<dbReference type="SUPFAM" id="SSF88723">
    <property type="entry name" value="PIN domain-like"/>
    <property type="match status" value="1"/>
</dbReference>
<keyword evidence="10 11" id="KW-0539">Nucleus</keyword>
<comment type="function">
    <text evidence="11">5'-&gt;3' double-stranded DNA exonuclease which may also possess a cryptic 3'-&gt;5' double-stranded DNA exonuclease activity. Functions in DNA mismatch repair.</text>
</comment>
<evidence type="ECO:0000256" key="4">
    <source>
        <dbReference type="ARBA" id="ARBA00022723"/>
    </source>
</evidence>
<dbReference type="InterPro" id="IPR008918">
    <property type="entry name" value="HhH2"/>
</dbReference>
<protein>
    <recommendedName>
        <fullName evidence="11">Exonuclease 1</fullName>
        <ecNumber evidence="11">3.1.-.-</ecNumber>
    </recommendedName>
</protein>
<feature type="non-terminal residue" evidence="14">
    <location>
        <position position="260"/>
    </location>
</feature>
<dbReference type="Pfam" id="PF00752">
    <property type="entry name" value="XPG_N"/>
    <property type="match status" value="1"/>
</dbReference>
<dbReference type="PROSITE" id="PS00842">
    <property type="entry name" value="XPG_2"/>
    <property type="match status" value="1"/>
</dbReference>
<keyword evidence="3 11" id="KW-0540">Nuclease</keyword>
<keyword evidence="11" id="KW-0238">DNA-binding</keyword>
<dbReference type="GO" id="GO:0003677">
    <property type="term" value="F:DNA binding"/>
    <property type="evidence" value="ECO:0007669"/>
    <property type="project" value="UniProtKB-UniRule"/>
</dbReference>
<keyword evidence="8 11" id="KW-0460">Magnesium</keyword>
<dbReference type="GO" id="GO:0035312">
    <property type="term" value="F:5'-3' DNA exonuclease activity"/>
    <property type="evidence" value="ECO:0007669"/>
    <property type="project" value="UniProtKB-UniRule"/>
</dbReference>
<dbReference type="CDD" id="cd09857">
    <property type="entry name" value="PIN_EXO1"/>
    <property type="match status" value="1"/>
</dbReference>
<dbReference type="GO" id="GO:0046872">
    <property type="term" value="F:metal ion binding"/>
    <property type="evidence" value="ECO:0007669"/>
    <property type="project" value="UniProtKB-UniRule"/>
</dbReference>
<evidence type="ECO:0000256" key="11">
    <source>
        <dbReference type="RuleBase" id="RU910737"/>
    </source>
</evidence>
<keyword evidence="11" id="KW-0267">Excision nuclease</keyword>
<accession>A0A1B6EHF7</accession>
<proteinExistence type="inferred from homology"/>
<evidence type="ECO:0000256" key="2">
    <source>
        <dbReference type="ARBA" id="ARBA00022553"/>
    </source>
</evidence>
<evidence type="ECO:0000259" key="12">
    <source>
        <dbReference type="SMART" id="SM00484"/>
    </source>
</evidence>
<dbReference type="PRINTS" id="PR00853">
    <property type="entry name" value="XPGRADSUPER"/>
</dbReference>
<keyword evidence="4 11" id="KW-0479">Metal-binding</keyword>
<dbReference type="SMART" id="SM00485">
    <property type="entry name" value="XPGN"/>
    <property type="match status" value="1"/>
</dbReference>
<evidence type="ECO:0000256" key="6">
    <source>
        <dbReference type="ARBA" id="ARBA00022763"/>
    </source>
</evidence>
<evidence type="ECO:0000256" key="5">
    <source>
        <dbReference type="ARBA" id="ARBA00022759"/>
    </source>
</evidence>
<name>A0A1B6EHF7_9HEMI</name>
<keyword evidence="6 11" id="KW-0227">DNA damage</keyword>
<keyword evidence="11" id="KW-0228">DNA excision</keyword>
<dbReference type="InterPro" id="IPR006085">
    <property type="entry name" value="XPG_DNA_repair_N"/>
</dbReference>
<dbReference type="Pfam" id="PF00867">
    <property type="entry name" value="XPG_I"/>
    <property type="match status" value="1"/>
</dbReference>
<keyword evidence="5" id="KW-0255">Endonuclease</keyword>
<evidence type="ECO:0000256" key="3">
    <source>
        <dbReference type="ARBA" id="ARBA00022722"/>
    </source>
</evidence>
<dbReference type="GO" id="GO:0005634">
    <property type="term" value="C:nucleus"/>
    <property type="evidence" value="ECO:0007669"/>
    <property type="project" value="UniProtKB-SubCell"/>
</dbReference>
<keyword evidence="9 11" id="KW-0234">DNA repair</keyword>
<reference evidence="14" key="1">
    <citation type="submission" date="2015-11" db="EMBL/GenBank/DDBJ databases">
        <title>De novo transcriptome assembly of four potential Pierce s Disease insect vectors from Arizona vineyards.</title>
        <authorList>
            <person name="Tassone E.E."/>
        </authorList>
    </citation>
    <scope>NUCLEOTIDE SEQUENCE</scope>
</reference>
<keyword evidence="11" id="KW-0269">Exonuclease</keyword>
<dbReference type="FunFam" id="3.40.50.1010:FF:000002">
    <property type="entry name" value="Exonuclease 1, putative"/>
    <property type="match status" value="1"/>
</dbReference>
<dbReference type="GO" id="GO:0006310">
    <property type="term" value="P:DNA recombination"/>
    <property type="evidence" value="ECO:0007669"/>
    <property type="project" value="TreeGrafter"/>
</dbReference>
<evidence type="ECO:0000256" key="8">
    <source>
        <dbReference type="ARBA" id="ARBA00022842"/>
    </source>
</evidence>
<evidence type="ECO:0000259" key="13">
    <source>
        <dbReference type="SMART" id="SM00485"/>
    </source>
</evidence>
<dbReference type="SUPFAM" id="SSF47807">
    <property type="entry name" value="5' to 3' exonuclease, C-terminal subdomain"/>
    <property type="match status" value="1"/>
</dbReference>
<dbReference type="GO" id="GO:0006298">
    <property type="term" value="P:mismatch repair"/>
    <property type="evidence" value="ECO:0007669"/>
    <property type="project" value="TreeGrafter"/>
</dbReference>
<dbReference type="AlphaFoldDB" id="A0A1B6EHF7"/>
<evidence type="ECO:0000256" key="7">
    <source>
        <dbReference type="ARBA" id="ARBA00022801"/>
    </source>
</evidence>
<dbReference type="EMBL" id="GECZ01032445">
    <property type="protein sequence ID" value="JAS37324.1"/>
    <property type="molecule type" value="Transcribed_RNA"/>
</dbReference>
<dbReference type="InterPro" id="IPR006086">
    <property type="entry name" value="XPG-I_dom"/>
</dbReference>
<gene>
    <name evidence="14" type="ORF">g.7460</name>
</gene>
<feature type="non-terminal residue" evidence="14">
    <location>
        <position position="1"/>
    </location>
</feature>
<dbReference type="InterPro" id="IPR029060">
    <property type="entry name" value="PIN-like_dom_sf"/>
</dbReference>
<dbReference type="InterPro" id="IPR006084">
    <property type="entry name" value="XPG/Rad2"/>
</dbReference>
<dbReference type="EC" id="3.1.-.-" evidence="11"/>
<comment type="cofactor">
    <cofactor evidence="11">
        <name>Mg(2+)</name>
        <dbReference type="ChEBI" id="CHEBI:18420"/>
    </cofactor>
    <text evidence="11">Binds 2 magnesium ions per subunit. They probably participate in the reaction catalyzed by the enzyme. May bind an additional third magnesium ion after substrate binding.</text>
</comment>
<evidence type="ECO:0000256" key="1">
    <source>
        <dbReference type="ARBA" id="ARBA00004123"/>
    </source>
</evidence>
<dbReference type="PANTHER" id="PTHR11081">
    <property type="entry name" value="FLAP ENDONUCLEASE FAMILY MEMBER"/>
    <property type="match status" value="1"/>
</dbReference>
<feature type="domain" description="XPG-I" evidence="12">
    <location>
        <begin position="126"/>
        <end position="189"/>
    </location>
</feature>
<keyword evidence="2" id="KW-0597">Phosphoprotein</keyword>
<evidence type="ECO:0000256" key="9">
    <source>
        <dbReference type="ARBA" id="ARBA00023204"/>
    </source>
</evidence>
<comment type="similarity">
    <text evidence="11">Belongs to the XPG/RAD2 endonuclease family. EXO1 subfamily.</text>
</comment>
<dbReference type="Gene3D" id="1.10.150.20">
    <property type="entry name" value="5' to 3' exonuclease, C-terminal subdomain"/>
    <property type="match status" value="1"/>
</dbReference>
<evidence type="ECO:0000256" key="10">
    <source>
        <dbReference type="ARBA" id="ARBA00023242"/>
    </source>
</evidence>
<evidence type="ECO:0000313" key="14">
    <source>
        <dbReference type="EMBL" id="JAS37324.1"/>
    </source>
</evidence>
<dbReference type="SMART" id="SM00279">
    <property type="entry name" value="HhH2"/>
    <property type="match status" value="1"/>
</dbReference>
<sequence>THQGDISEFRGKVVAIDGYCWLHKGVFGCASQFAKGNDCTSYVNYFMKFIDLLERNSIKPVVVFDGKYLPAKVEVEEKRKEQRAENLSAAKKLLAVNKDKSKAMKMFASSIDVTHEMALNVIKVLRSRNIDYVVAPYEADAQLAYLNQYYVDAVVTEDSDLIVFGCDRIIFKLTLTGECTIFNKEKLPLCFDSQAHQFSFDKFRYLCILSGCDYLASLTGIGLKKAAEFVKTAFRNNSYTLQNVSLLEHESIKYTFLFLT</sequence>
<feature type="domain" description="XPG N-terminal" evidence="13">
    <location>
        <begin position="1"/>
        <end position="86"/>
    </location>
</feature>